<accession>A0A2G0E6K0</accession>
<evidence type="ECO:0000256" key="1">
    <source>
        <dbReference type="SAM" id="Coils"/>
    </source>
</evidence>
<feature type="non-terminal residue" evidence="2">
    <location>
        <position position="168"/>
    </location>
</feature>
<name>A0A2G0E6K0_ENTFC</name>
<dbReference type="GO" id="GO:0006298">
    <property type="term" value="P:mismatch repair"/>
    <property type="evidence" value="ECO:0007669"/>
    <property type="project" value="InterPro"/>
</dbReference>
<evidence type="ECO:0000313" key="3">
    <source>
        <dbReference type="Proteomes" id="UP000224303"/>
    </source>
</evidence>
<dbReference type="PANTHER" id="PTHR48466">
    <property type="entry name" value="OS10G0509000 PROTEIN-RELATED"/>
    <property type="match status" value="1"/>
</dbReference>
<dbReference type="Proteomes" id="UP000224303">
    <property type="component" value="Unassembled WGS sequence"/>
</dbReference>
<dbReference type="SUPFAM" id="SSF48334">
    <property type="entry name" value="DNA repair protein MutS, domain III"/>
    <property type="match status" value="1"/>
</dbReference>
<comment type="caution">
    <text evidence="2">The sequence shown here is derived from an EMBL/GenBank/DDBJ whole genome shotgun (WGS) entry which is preliminary data.</text>
</comment>
<protein>
    <submittedName>
        <fullName evidence="2">Mannonate oxidoreductase</fullName>
    </submittedName>
</protein>
<feature type="non-terminal residue" evidence="2">
    <location>
        <position position="1"/>
    </location>
</feature>
<dbReference type="InterPro" id="IPR036187">
    <property type="entry name" value="DNA_mismatch_repair_MutS_sf"/>
</dbReference>
<sequence length="168" mass="19267">DQKIKNNKVSDDASRNLRKVRKQLQIIEKEIQSKLLKFLRHPKNKEMIQEAMIVQKGEYYTIPIKASYKNKVDGTIIDESNKGTTVFIEPTVVSKLNEHYQLLKAEEISEEYQILAALTGAIAENEEAIDLLIETMTVLDIIFARAKFSREINGITPKINKSEHIVIK</sequence>
<organism evidence="2 3">
    <name type="scientific">Enterococcus faecium</name>
    <name type="common">Streptococcus faecium</name>
    <dbReference type="NCBI Taxonomy" id="1352"/>
    <lineage>
        <taxon>Bacteria</taxon>
        <taxon>Bacillati</taxon>
        <taxon>Bacillota</taxon>
        <taxon>Bacilli</taxon>
        <taxon>Lactobacillales</taxon>
        <taxon>Enterococcaceae</taxon>
        <taxon>Enterococcus</taxon>
    </lineage>
</organism>
<dbReference type="GO" id="GO:0030983">
    <property type="term" value="F:mismatched DNA binding"/>
    <property type="evidence" value="ECO:0007669"/>
    <property type="project" value="InterPro"/>
</dbReference>
<dbReference type="GO" id="GO:0005524">
    <property type="term" value="F:ATP binding"/>
    <property type="evidence" value="ECO:0007669"/>
    <property type="project" value="InterPro"/>
</dbReference>
<dbReference type="AlphaFoldDB" id="A0A2G0E6K0"/>
<dbReference type="InterPro" id="IPR045076">
    <property type="entry name" value="MutS"/>
</dbReference>
<feature type="coiled-coil region" evidence="1">
    <location>
        <begin position="10"/>
        <end position="37"/>
    </location>
</feature>
<dbReference type="GO" id="GO:0140664">
    <property type="term" value="F:ATP-dependent DNA damage sensor activity"/>
    <property type="evidence" value="ECO:0007669"/>
    <property type="project" value="InterPro"/>
</dbReference>
<dbReference type="EMBL" id="PCGC01000388">
    <property type="protein sequence ID" value="PHL20100.1"/>
    <property type="molecule type" value="Genomic_DNA"/>
</dbReference>
<evidence type="ECO:0000313" key="2">
    <source>
        <dbReference type="EMBL" id="PHL20100.1"/>
    </source>
</evidence>
<reference evidence="2 3" key="1">
    <citation type="submission" date="2017-10" db="EMBL/GenBank/DDBJ databases">
        <title>Draft genomes of the Enterococcus faecium isolated from human feces before and after Helicobacter pylori eradication therapy.</title>
        <authorList>
            <person name="Prianichniikov N.A."/>
            <person name="Glushchenko O.E."/>
            <person name="Malakhova M.V."/>
        </authorList>
    </citation>
    <scope>NUCLEOTIDE SEQUENCE [LARGE SCALE GENOMIC DNA]</scope>
    <source>
        <strain evidence="2 3">Hp_5-7</strain>
    </source>
</reference>
<keyword evidence="1" id="KW-0175">Coiled coil</keyword>
<dbReference type="PANTHER" id="PTHR48466:SF2">
    <property type="entry name" value="OS10G0509000 PROTEIN"/>
    <property type="match status" value="1"/>
</dbReference>
<gene>
    <name evidence="2" type="ORF">CQR37_16430</name>
</gene>
<proteinExistence type="predicted"/>